<dbReference type="EMBL" id="LNYP01000031">
    <property type="protein sequence ID" value="KTD37069.1"/>
    <property type="molecule type" value="Genomic_DNA"/>
</dbReference>
<dbReference type="SUPFAM" id="SSF52047">
    <property type="entry name" value="RNI-like"/>
    <property type="match status" value="1"/>
</dbReference>
<evidence type="ECO:0000313" key="1">
    <source>
        <dbReference type="EMBL" id="KTD37069.1"/>
    </source>
</evidence>
<accession>A0A0W0WXL2</accession>
<evidence type="ECO:0000313" key="2">
    <source>
        <dbReference type="Proteomes" id="UP000054858"/>
    </source>
</evidence>
<dbReference type="InterPro" id="IPR032675">
    <property type="entry name" value="LRR_dom_sf"/>
</dbReference>
<protein>
    <submittedName>
        <fullName evidence="1">Leucine-rich repeat-containing protein</fullName>
    </submittedName>
</protein>
<reference evidence="1 2" key="1">
    <citation type="submission" date="2015-11" db="EMBL/GenBank/DDBJ databases">
        <title>Genomic analysis of 38 Legionella species identifies large and diverse effector repertoires.</title>
        <authorList>
            <person name="Burstein D."/>
            <person name="Amaro F."/>
            <person name="Zusman T."/>
            <person name="Lifshitz Z."/>
            <person name="Cohen O."/>
            <person name="Gilbert J.A."/>
            <person name="Pupko T."/>
            <person name="Shuman H.A."/>
            <person name="Segal G."/>
        </authorList>
    </citation>
    <scope>NUCLEOTIDE SEQUENCE [LARGE SCALE GENOMIC DNA]</scope>
    <source>
        <strain evidence="1 2">Oak Ridge-10</strain>
    </source>
</reference>
<comment type="caution">
    <text evidence="1">The sequence shown here is derived from an EMBL/GenBank/DDBJ whole genome shotgun (WGS) entry which is preliminary data.</text>
</comment>
<proteinExistence type="predicted"/>
<sequence length="190" mass="20658">MEAGELAGFKMFDTTKPARKAGDFSWLGFKKDTYRPGSMRPAELAAEIESLPESVDCVNLSGNGLGLSESALLPRVLKLLASKPAVKEIDLRFNQLGKMNPADLADAFRQVADTVRIVNLSNNKLGTLSFGDFKTVIQAIATRERTVELLNNGLETFPETDVTNFLASLDATTFRTETIEDESPVSGLSL</sequence>
<dbReference type="PATRIC" id="fig|29423.5.peg.2314"/>
<dbReference type="AlphaFoldDB" id="A0A0W0WXL2"/>
<gene>
    <name evidence="1" type="primary">legL7</name>
    <name evidence="1" type="ORF">Loak_2205</name>
</gene>
<dbReference type="Proteomes" id="UP000054858">
    <property type="component" value="Unassembled WGS sequence"/>
</dbReference>
<dbReference type="Gene3D" id="3.80.10.10">
    <property type="entry name" value="Ribonuclease Inhibitor"/>
    <property type="match status" value="1"/>
</dbReference>
<name>A0A0W0WXL2_9GAMM</name>
<organism evidence="1 2">
    <name type="scientific">Legionella oakridgensis</name>
    <dbReference type="NCBI Taxonomy" id="29423"/>
    <lineage>
        <taxon>Bacteria</taxon>
        <taxon>Pseudomonadati</taxon>
        <taxon>Pseudomonadota</taxon>
        <taxon>Gammaproteobacteria</taxon>
        <taxon>Legionellales</taxon>
        <taxon>Legionellaceae</taxon>
        <taxon>Legionella</taxon>
    </lineage>
</organism>